<feature type="region of interest" description="Disordered" evidence="1">
    <location>
        <begin position="114"/>
        <end position="169"/>
    </location>
</feature>
<dbReference type="AlphaFoldDB" id="F0Z8Y5"/>
<keyword evidence="2" id="KW-0812">Transmembrane</keyword>
<keyword evidence="4" id="KW-1185">Reference proteome</keyword>
<keyword evidence="2" id="KW-0472">Membrane</keyword>
<dbReference type="InParanoid" id="F0Z8Y5"/>
<dbReference type="EMBL" id="GL870955">
    <property type="protein sequence ID" value="EGC39543.1"/>
    <property type="molecule type" value="Genomic_DNA"/>
</dbReference>
<dbReference type="GeneID" id="10509804"/>
<dbReference type="Proteomes" id="UP000001064">
    <property type="component" value="Unassembled WGS sequence"/>
</dbReference>
<evidence type="ECO:0000313" key="3">
    <source>
        <dbReference type="EMBL" id="EGC39543.1"/>
    </source>
</evidence>
<dbReference type="InterPro" id="IPR025557">
    <property type="entry name" value="DUF4282"/>
</dbReference>
<feature type="transmembrane region" description="Helical" evidence="2">
    <location>
        <begin position="43"/>
        <end position="66"/>
    </location>
</feature>
<evidence type="ECO:0000256" key="1">
    <source>
        <dbReference type="SAM" id="MobiDB-lite"/>
    </source>
</evidence>
<name>F0Z8Y5_DICPU</name>
<feature type="transmembrane region" description="Helical" evidence="2">
    <location>
        <begin position="72"/>
        <end position="94"/>
    </location>
</feature>
<evidence type="ECO:0008006" key="5">
    <source>
        <dbReference type="Google" id="ProtNLM"/>
    </source>
</evidence>
<organism evidence="3 4">
    <name type="scientific">Dictyostelium purpureum</name>
    <name type="common">Slime mold</name>
    <dbReference type="NCBI Taxonomy" id="5786"/>
    <lineage>
        <taxon>Eukaryota</taxon>
        <taxon>Amoebozoa</taxon>
        <taxon>Evosea</taxon>
        <taxon>Eumycetozoa</taxon>
        <taxon>Dictyostelia</taxon>
        <taxon>Dictyosteliales</taxon>
        <taxon>Dictyosteliaceae</taxon>
        <taxon>Dictyostelium</taxon>
    </lineage>
</organism>
<evidence type="ECO:0000313" key="4">
    <source>
        <dbReference type="Proteomes" id="UP000001064"/>
    </source>
</evidence>
<dbReference type="Pfam" id="PF14110">
    <property type="entry name" value="DUF4282"/>
    <property type="match status" value="1"/>
</dbReference>
<dbReference type="KEGG" id="dpp:DICPUDRAFT_26662"/>
<dbReference type="FunCoup" id="F0Z8Y5">
    <property type="interactions" value="743"/>
</dbReference>
<keyword evidence="2" id="KW-1133">Transmembrane helix</keyword>
<dbReference type="OrthoDB" id="18236at2759"/>
<dbReference type="eggNOG" id="ENOG502RHXV">
    <property type="taxonomic scope" value="Eukaryota"/>
</dbReference>
<dbReference type="VEuPathDB" id="AmoebaDB:DICPUDRAFT_26662"/>
<protein>
    <recommendedName>
        <fullName evidence="5">DUF4282 domain-containing protein</fullName>
    </recommendedName>
</protein>
<proteinExistence type="predicted"/>
<feature type="compositionally biased region" description="Low complexity" evidence="1">
    <location>
        <begin position="123"/>
        <end position="160"/>
    </location>
</feature>
<evidence type="ECO:0000256" key="2">
    <source>
        <dbReference type="SAM" id="Phobius"/>
    </source>
</evidence>
<reference evidence="4" key="1">
    <citation type="journal article" date="2011" name="Genome Biol.">
        <title>Comparative genomics of the social amoebae Dictyostelium discoideum and Dictyostelium purpureum.</title>
        <authorList>
            <consortium name="US DOE Joint Genome Institute (JGI-PGF)"/>
            <person name="Sucgang R."/>
            <person name="Kuo A."/>
            <person name="Tian X."/>
            <person name="Salerno W."/>
            <person name="Parikh A."/>
            <person name="Feasley C.L."/>
            <person name="Dalin E."/>
            <person name="Tu H."/>
            <person name="Huang E."/>
            <person name="Barry K."/>
            <person name="Lindquist E."/>
            <person name="Shapiro H."/>
            <person name="Bruce D."/>
            <person name="Schmutz J."/>
            <person name="Salamov A."/>
            <person name="Fey P."/>
            <person name="Gaudet P."/>
            <person name="Anjard C."/>
            <person name="Babu M.M."/>
            <person name="Basu S."/>
            <person name="Bushmanova Y."/>
            <person name="van der Wel H."/>
            <person name="Katoh-Kurasawa M."/>
            <person name="Dinh C."/>
            <person name="Coutinho P.M."/>
            <person name="Saito T."/>
            <person name="Elias M."/>
            <person name="Schaap P."/>
            <person name="Kay R.R."/>
            <person name="Henrissat B."/>
            <person name="Eichinger L."/>
            <person name="Rivero F."/>
            <person name="Putnam N.H."/>
            <person name="West C.M."/>
            <person name="Loomis W.F."/>
            <person name="Chisholm R.L."/>
            <person name="Shaulsky G."/>
            <person name="Strassmann J.E."/>
            <person name="Queller D.C."/>
            <person name="Kuspa A."/>
            <person name="Grigoriev I.V."/>
        </authorList>
    </citation>
    <scope>NUCLEOTIDE SEQUENCE [LARGE SCALE GENOMIC DNA]</scope>
    <source>
        <strain evidence="4">QSDP1</strain>
    </source>
</reference>
<gene>
    <name evidence="3" type="ORF">DICPUDRAFT_26662</name>
</gene>
<dbReference type="OMA" id="QEPYQGN"/>
<dbReference type="RefSeq" id="XP_003283878.1">
    <property type="nucleotide sequence ID" value="XM_003283830.1"/>
</dbReference>
<sequence length="169" mass="18676">MSQFGNYVALGGGHESAPFPESSTNWKELIYFRSWQAQGLVSIFYYFSLVVGLIMLISTIVTTAIAGGVGGFFLGLLYGIIEFVLIIIGARISSELILSVFDMRDSVHRFSNSNGPTIVTGNPSNSTYQQPSYQQSSYQQSTFQSPQQTQQPVSNQNQTSYQEPYQGNL</sequence>
<accession>F0Z8Y5</accession>